<keyword evidence="2" id="KW-0812">Transmembrane</keyword>
<dbReference type="EMBL" id="KZ084094">
    <property type="protein sequence ID" value="OSD05116.1"/>
    <property type="molecule type" value="Genomic_DNA"/>
</dbReference>
<sequence length="263" mass="28312">MATSGSSDGGGGDGPQFLTSGSSALILSFLAIGLFVGGLLVMLAMRRYIFLSRRRAGRWDPDNDAGTWNWADPTYERPPPFAIGMGRSRRQRDFGEKPELFDLRIANAAGTDWQDIVPIGAQAIKQRQQDLTAEPFGSRDADHQQHATAISGYLHPFSVGVRDFVAQIRPQGRRVRARSPSPPPPLFSSVVSSPTDTSHVPSSSPSPNDAPATPAGPTHLRVAVTILMPGQQFCGGDVPLYALGVADIRWNGGPVDELRREEG</sequence>
<proteinExistence type="predicted"/>
<keyword evidence="2" id="KW-1133">Transmembrane helix</keyword>
<gene>
    <name evidence="3" type="ORF">PYCCODRAFT_1432866</name>
</gene>
<reference evidence="3 4" key="1">
    <citation type="journal article" date="2015" name="Biotechnol. Biofuels">
        <title>Enhanced degradation of softwood versus hardwood by the white-rot fungus Pycnoporus coccineus.</title>
        <authorList>
            <person name="Couturier M."/>
            <person name="Navarro D."/>
            <person name="Chevret D."/>
            <person name="Henrissat B."/>
            <person name="Piumi F."/>
            <person name="Ruiz-Duenas F.J."/>
            <person name="Martinez A.T."/>
            <person name="Grigoriev I.V."/>
            <person name="Riley R."/>
            <person name="Lipzen A."/>
            <person name="Berrin J.G."/>
            <person name="Master E.R."/>
            <person name="Rosso M.N."/>
        </authorList>
    </citation>
    <scope>NUCLEOTIDE SEQUENCE [LARGE SCALE GENOMIC DNA]</scope>
    <source>
        <strain evidence="3 4">BRFM310</strain>
    </source>
</reference>
<dbReference type="Proteomes" id="UP000193067">
    <property type="component" value="Unassembled WGS sequence"/>
</dbReference>
<feature type="region of interest" description="Disordered" evidence="1">
    <location>
        <begin position="171"/>
        <end position="216"/>
    </location>
</feature>
<name>A0A1Y2IVF8_TRAC3</name>
<evidence type="ECO:0000256" key="1">
    <source>
        <dbReference type="SAM" id="MobiDB-lite"/>
    </source>
</evidence>
<protein>
    <submittedName>
        <fullName evidence="3">Uncharacterized protein</fullName>
    </submittedName>
</protein>
<accession>A0A1Y2IVF8</accession>
<dbReference type="AlphaFoldDB" id="A0A1Y2IVF8"/>
<evidence type="ECO:0000313" key="4">
    <source>
        <dbReference type="Proteomes" id="UP000193067"/>
    </source>
</evidence>
<evidence type="ECO:0000256" key="2">
    <source>
        <dbReference type="SAM" id="Phobius"/>
    </source>
</evidence>
<evidence type="ECO:0000313" key="3">
    <source>
        <dbReference type="EMBL" id="OSD05116.1"/>
    </source>
</evidence>
<feature type="transmembrane region" description="Helical" evidence="2">
    <location>
        <begin position="24"/>
        <end position="45"/>
    </location>
</feature>
<keyword evidence="2" id="KW-0472">Membrane</keyword>
<dbReference type="OrthoDB" id="2755869at2759"/>
<keyword evidence="4" id="KW-1185">Reference proteome</keyword>
<organism evidence="3 4">
    <name type="scientific">Trametes coccinea (strain BRFM310)</name>
    <name type="common">Pycnoporus coccineus</name>
    <dbReference type="NCBI Taxonomy" id="1353009"/>
    <lineage>
        <taxon>Eukaryota</taxon>
        <taxon>Fungi</taxon>
        <taxon>Dikarya</taxon>
        <taxon>Basidiomycota</taxon>
        <taxon>Agaricomycotina</taxon>
        <taxon>Agaricomycetes</taxon>
        <taxon>Polyporales</taxon>
        <taxon>Polyporaceae</taxon>
        <taxon>Trametes</taxon>
    </lineage>
</organism>